<dbReference type="InterPro" id="IPR003593">
    <property type="entry name" value="AAA+_ATPase"/>
</dbReference>
<dbReference type="PANTHER" id="PTHR42711">
    <property type="entry name" value="ABC TRANSPORTER ATP-BINDING PROTEIN"/>
    <property type="match status" value="1"/>
</dbReference>
<keyword evidence="7" id="KW-1185">Reference proteome</keyword>
<dbReference type="Gene3D" id="3.40.50.300">
    <property type="entry name" value="P-loop containing nucleotide triphosphate hydrolases"/>
    <property type="match status" value="1"/>
</dbReference>
<protein>
    <submittedName>
        <fullName evidence="6">ATP-binding cassette domain-containing protein</fullName>
    </submittedName>
</protein>
<evidence type="ECO:0000256" key="1">
    <source>
        <dbReference type="ARBA" id="ARBA00005417"/>
    </source>
</evidence>
<evidence type="ECO:0000256" key="4">
    <source>
        <dbReference type="ARBA" id="ARBA00022840"/>
    </source>
</evidence>
<comment type="similarity">
    <text evidence="1">Belongs to the ABC transporter superfamily.</text>
</comment>
<evidence type="ECO:0000256" key="2">
    <source>
        <dbReference type="ARBA" id="ARBA00022448"/>
    </source>
</evidence>
<dbReference type="SUPFAM" id="SSF52540">
    <property type="entry name" value="P-loop containing nucleoside triphosphate hydrolases"/>
    <property type="match status" value="1"/>
</dbReference>
<organism evidence="6 7">
    <name type="scientific">Salicibibacter kimchii</name>
    <dbReference type="NCBI Taxonomy" id="2099786"/>
    <lineage>
        <taxon>Bacteria</taxon>
        <taxon>Bacillati</taxon>
        <taxon>Bacillota</taxon>
        <taxon>Bacilli</taxon>
        <taxon>Bacillales</taxon>
        <taxon>Bacillaceae</taxon>
        <taxon>Salicibibacter</taxon>
    </lineage>
</organism>
<dbReference type="GO" id="GO:0005524">
    <property type="term" value="F:ATP binding"/>
    <property type="evidence" value="ECO:0007669"/>
    <property type="project" value="UniProtKB-KW"/>
</dbReference>
<name>A0A345C3D0_9BACI</name>
<dbReference type="KEGG" id="rue:DT065_18200"/>
<evidence type="ECO:0000313" key="6">
    <source>
        <dbReference type="EMBL" id="AXF57711.1"/>
    </source>
</evidence>
<feature type="domain" description="ABC transporter" evidence="5">
    <location>
        <begin position="3"/>
        <end position="230"/>
    </location>
</feature>
<dbReference type="PANTHER" id="PTHR42711:SF5">
    <property type="entry name" value="ABC TRANSPORTER ATP-BINDING PROTEIN NATA"/>
    <property type="match status" value="1"/>
</dbReference>
<reference evidence="6 7" key="1">
    <citation type="journal article" date="2018" name="J. Microbiol.">
        <title>Salicibibacter kimchii gen. nov., sp. nov., a moderately halophilic and alkalitolerant bacterium in the family Bacillaceae, isolated from kimchi.</title>
        <authorList>
            <person name="Jang J.Y."/>
            <person name="Oh Y.J."/>
            <person name="Lim S.K."/>
            <person name="Park H.K."/>
            <person name="Lee C."/>
            <person name="Kim J.Y."/>
            <person name="Lee M.A."/>
            <person name="Choi H.J."/>
        </authorList>
    </citation>
    <scope>NUCLEOTIDE SEQUENCE [LARGE SCALE GENOMIC DNA]</scope>
    <source>
        <strain evidence="6 7">NKC1-1</strain>
    </source>
</reference>
<dbReference type="InterPro" id="IPR050763">
    <property type="entry name" value="ABC_transporter_ATP-binding"/>
</dbReference>
<keyword evidence="4 6" id="KW-0067">ATP-binding</keyword>
<evidence type="ECO:0000313" key="7">
    <source>
        <dbReference type="Proteomes" id="UP000252100"/>
    </source>
</evidence>
<dbReference type="PROSITE" id="PS50893">
    <property type="entry name" value="ABC_TRANSPORTER_2"/>
    <property type="match status" value="1"/>
</dbReference>
<dbReference type="PROSITE" id="PS00211">
    <property type="entry name" value="ABC_TRANSPORTER_1"/>
    <property type="match status" value="1"/>
</dbReference>
<gene>
    <name evidence="6" type="ORF">DT065_18200</name>
</gene>
<dbReference type="InterPro" id="IPR027417">
    <property type="entry name" value="P-loop_NTPase"/>
</dbReference>
<sequence>MALRMENVTKRFGTKTAVDQLTLHIDSGEMFGMLGANGAGKTTTFRMMIGLFDPDDGEVSWNEVPPQSLNARTIGYLPEERGLYPKLKVMEQMIYLGRLRGLSKQDAITEVDAWLERFRIPHYRKAKVENLSKGNQQKIQFIAAVLHRPQLLILDEPFSGLDPINVDVLKKAVGKLKNEGTTIIFSSHDMKHVESLCENLCIMNEGKPVVHGKLSDIKRTYKKRKLHIRADVPLSFLEDVDGVLQMSVGADETTIAIRDETVAKNIFARLQDIGHVRYFSVEEPTLHDIFIEKVGRTYA</sequence>
<proteinExistence type="inferred from homology"/>
<dbReference type="InterPro" id="IPR025302">
    <property type="entry name" value="DrrA1/2-like_C"/>
</dbReference>
<keyword evidence="2" id="KW-0813">Transport</keyword>
<dbReference type="Pfam" id="PF00005">
    <property type="entry name" value="ABC_tran"/>
    <property type="match status" value="1"/>
</dbReference>
<dbReference type="RefSeq" id="WP_114375779.1">
    <property type="nucleotide sequence ID" value="NZ_CP031092.1"/>
</dbReference>
<accession>A0A345C3D0</accession>
<dbReference type="InterPro" id="IPR017871">
    <property type="entry name" value="ABC_transporter-like_CS"/>
</dbReference>
<dbReference type="GO" id="GO:0016887">
    <property type="term" value="F:ATP hydrolysis activity"/>
    <property type="evidence" value="ECO:0007669"/>
    <property type="project" value="InterPro"/>
</dbReference>
<dbReference type="SMART" id="SM00382">
    <property type="entry name" value="AAA"/>
    <property type="match status" value="1"/>
</dbReference>
<evidence type="ECO:0000259" key="5">
    <source>
        <dbReference type="PROSITE" id="PS50893"/>
    </source>
</evidence>
<dbReference type="Proteomes" id="UP000252100">
    <property type="component" value="Chromosome"/>
</dbReference>
<evidence type="ECO:0000256" key="3">
    <source>
        <dbReference type="ARBA" id="ARBA00022741"/>
    </source>
</evidence>
<dbReference type="Pfam" id="PF13732">
    <property type="entry name" value="DrrA1-3_C"/>
    <property type="match status" value="1"/>
</dbReference>
<dbReference type="AlphaFoldDB" id="A0A345C3D0"/>
<dbReference type="EMBL" id="CP031092">
    <property type="protein sequence ID" value="AXF57711.1"/>
    <property type="molecule type" value="Genomic_DNA"/>
</dbReference>
<keyword evidence="3" id="KW-0547">Nucleotide-binding</keyword>
<dbReference type="InterPro" id="IPR003439">
    <property type="entry name" value="ABC_transporter-like_ATP-bd"/>
</dbReference>
<dbReference type="OrthoDB" id="9801987at2"/>